<proteinExistence type="predicted"/>
<protein>
    <submittedName>
        <fullName evidence="1">Uncharacterized protein</fullName>
    </submittedName>
</protein>
<evidence type="ECO:0000313" key="2">
    <source>
        <dbReference type="Proteomes" id="UP000037151"/>
    </source>
</evidence>
<sequence>MSDEIHIIPAEGQSADEVAEVFTKAAAAQGLDADAINVEGDEVLVPQEIAATLRTNMQSFPPVNQTYQLAEPIMLSMPGATAHDGGMTGKLDGFSVIVNQSF</sequence>
<dbReference type="RefSeq" id="WP_050370340.1">
    <property type="nucleotide sequence ID" value="NZ_KQ257813.1"/>
</dbReference>
<name>A0A0L0KHC5_9ACTN</name>
<organism evidence="1 2">
    <name type="scientific">Streptomyces acidiscabies</name>
    <dbReference type="NCBI Taxonomy" id="42234"/>
    <lineage>
        <taxon>Bacteria</taxon>
        <taxon>Bacillati</taxon>
        <taxon>Actinomycetota</taxon>
        <taxon>Actinomycetes</taxon>
        <taxon>Kitasatosporales</taxon>
        <taxon>Streptomycetaceae</taxon>
        <taxon>Streptomyces</taxon>
    </lineage>
</organism>
<reference evidence="2" key="1">
    <citation type="submission" date="2014-07" db="EMBL/GenBank/DDBJ databases">
        <title>Genome sequencing of plant-pathogenic Streptomyces species.</title>
        <authorList>
            <person name="Harrison J."/>
            <person name="Sapp M."/>
            <person name="Thwaites R."/>
            <person name="Studholme D.J."/>
        </authorList>
    </citation>
    <scope>NUCLEOTIDE SEQUENCE [LARGE SCALE GENOMIC DNA]</scope>
    <source>
        <strain evidence="2">NCPPB 4445</strain>
    </source>
</reference>
<dbReference type="AlphaFoldDB" id="A0A0L0KHC5"/>
<accession>A0A0L0KHC5</accession>
<evidence type="ECO:0000313" key="1">
    <source>
        <dbReference type="EMBL" id="KND37268.1"/>
    </source>
</evidence>
<dbReference type="EMBL" id="JPPY01000068">
    <property type="protein sequence ID" value="KND37268.1"/>
    <property type="molecule type" value="Genomic_DNA"/>
</dbReference>
<dbReference type="PATRIC" id="fig|42234.21.peg.2084"/>
<dbReference type="Proteomes" id="UP000037151">
    <property type="component" value="Unassembled WGS sequence"/>
</dbReference>
<comment type="caution">
    <text evidence="1">The sequence shown here is derived from an EMBL/GenBank/DDBJ whole genome shotgun (WGS) entry which is preliminary data.</text>
</comment>
<gene>
    <name evidence="1" type="ORF">IQ63_10105</name>
</gene>
<dbReference type="OrthoDB" id="4332469at2"/>